<evidence type="ECO:0000313" key="8">
    <source>
        <dbReference type="EMBL" id="WXA92173.1"/>
    </source>
</evidence>
<feature type="transmembrane region" description="Helical" evidence="7">
    <location>
        <begin position="155"/>
        <end position="179"/>
    </location>
</feature>
<accession>A0ABZ2K0A6</accession>
<protein>
    <recommendedName>
        <fullName evidence="7">Nickel/cobalt efflux system</fullName>
    </recommendedName>
</protein>
<reference evidence="8 9" key="1">
    <citation type="submission" date="2021-12" db="EMBL/GenBank/DDBJ databases">
        <title>Discovery of the Pendulisporaceae a myxobacterial family with distinct sporulation behavior and unique specialized metabolism.</title>
        <authorList>
            <person name="Garcia R."/>
            <person name="Popoff A."/>
            <person name="Bader C.D."/>
            <person name="Loehr J."/>
            <person name="Walesch S."/>
            <person name="Walt C."/>
            <person name="Boldt J."/>
            <person name="Bunk B."/>
            <person name="Haeckl F.J.F.P.J."/>
            <person name="Gunesch A.P."/>
            <person name="Birkelbach J."/>
            <person name="Nuebel U."/>
            <person name="Pietschmann T."/>
            <person name="Bach T."/>
            <person name="Mueller R."/>
        </authorList>
    </citation>
    <scope>NUCLEOTIDE SEQUENCE [LARGE SCALE GENOMIC DNA]</scope>
    <source>
        <strain evidence="8 9">MSr12523</strain>
    </source>
</reference>
<evidence type="ECO:0000256" key="6">
    <source>
        <dbReference type="ARBA" id="ARBA00023136"/>
    </source>
</evidence>
<feature type="transmembrane region" description="Helical" evidence="7">
    <location>
        <begin position="125"/>
        <end position="149"/>
    </location>
</feature>
<organism evidence="8 9">
    <name type="scientific">Pendulispora brunnea</name>
    <dbReference type="NCBI Taxonomy" id="2905690"/>
    <lineage>
        <taxon>Bacteria</taxon>
        <taxon>Pseudomonadati</taxon>
        <taxon>Myxococcota</taxon>
        <taxon>Myxococcia</taxon>
        <taxon>Myxococcales</taxon>
        <taxon>Sorangiineae</taxon>
        <taxon>Pendulisporaceae</taxon>
        <taxon>Pendulispora</taxon>
    </lineage>
</organism>
<evidence type="ECO:0000256" key="5">
    <source>
        <dbReference type="ARBA" id="ARBA00022989"/>
    </source>
</evidence>
<evidence type="ECO:0000313" key="9">
    <source>
        <dbReference type="Proteomes" id="UP001379533"/>
    </source>
</evidence>
<keyword evidence="6 7" id="KW-0472">Membrane</keyword>
<dbReference type="EMBL" id="CP089982">
    <property type="protein sequence ID" value="WXA92173.1"/>
    <property type="molecule type" value="Genomic_DNA"/>
</dbReference>
<dbReference type="RefSeq" id="WP_394842790.1">
    <property type="nucleotide sequence ID" value="NZ_CP089982.1"/>
</dbReference>
<keyword evidence="3" id="KW-0533">Nickel</keyword>
<evidence type="ECO:0000256" key="1">
    <source>
        <dbReference type="ARBA" id="ARBA00004127"/>
    </source>
</evidence>
<comment type="similarity">
    <text evidence="7">Belongs to the NiCoT transporter (TC 2.A.52) family.</text>
</comment>
<dbReference type="InterPro" id="IPR011541">
    <property type="entry name" value="Ni/Co_transpt_high_affinity"/>
</dbReference>
<keyword evidence="2 7" id="KW-0813">Transport</keyword>
<keyword evidence="5 7" id="KW-1133">Transmembrane helix</keyword>
<evidence type="ECO:0000256" key="4">
    <source>
        <dbReference type="ARBA" id="ARBA00022692"/>
    </source>
</evidence>
<evidence type="ECO:0000256" key="3">
    <source>
        <dbReference type="ARBA" id="ARBA00022596"/>
    </source>
</evidence>
<evidence type="ECO:0000256" key="7">
    <source>
        <dbReference type="RuleBase" id="RU362101"/>
    </source>
</evidence>
<gene>
    <name evidence="8" type="ORF">LZC95_37680</name>
</gene>
<dbReference type="InterPro" id="IPR052776">
    <property type="entry name" value="Chloro_ReproSupport/MetalTrans"/>
</dbReference>
<dbReference type="PANTHER" id="PTHR33876">
    <property type="entry name" value="UNNAMED PRODUCT"/>
    <property type="match status" value="1"/>
</dbReference>
<comment type="subcellular location">
    <subcellularLocation>
        <location evidence="7">Cell membrane</location>
        <topology evidence="7">Multi-pass membrane protein</topology>
    </subcellularLocation>
    <subcellularLocation>
        <location evidence="1">Endomembrane system</location>
        <topology evidence="1">Multi-pass membrane protein</topology>
    </subcellularLocation>
</comment>
<feature type="transmembrane region" description="Helical" evidence="7">
    <location>
        <begin position="200"/>
        <end position="223"/>
    </location>
</feature>
<sequence length="224" mass="23197">MSDAITTSQLLSAGQGTLFLGLVLGMRHATDPDHVLAIGTILSRDPRLPRALHMGLFWGLGHTLTVFAVGALMLIGRVTVPPNAVLAMDLAVAAMLIVLGVLSLKSRMPAKSPSRAHDLLLSPARPFVVGIVHGLAGSAAITLLALSTIGDRGLAFAYLALFGLGTVAGMMLITMLIAFPLTFAGKFSARVPLLIARGSGVLSVVAGLAFAAQSLFAVMPPWAR</sequence>
<feature type="transmembrane region" description="Helical" evidence="7">
    <location>
        <begin position="84"/>
        <end position="104"/>
    </location>
</feature>
<dbReference type="Pfam" id="PF03824">
    <property type="entry name" value="NicO"/>
    <property type="match status" value="1"/>
</dbReference>
<dbReference type="Proteomes" id="UP001379533">
    <property type="component" value="Chromosome"/>
</dbReference>
<keyword evidence="9" id="KW-1185">Reference proteome</keyword>
<proteinExistence type="inferred from homology"/>
<keyword evidence="4 7" id="KW-0812">Transmembrane</keyword>
<name>A0ABZ2K0A6_9BACT</name>
<feature type="transmembrane region" description="Helical" evidence="7">
    <location>
        <begin position="56"/>
        <end position="78"/>
    </location>
</feature>
<evidence type="ECO:0000256" key="2">
    <source>
        <dbReference type="ARBA" id="ARBA00022448"/>
    </source>
</evidence>
<dbReference type="PANTHER" id="PTHR33876:SF4">
    <property type="entry name" value="CHLOROPLAST PROTEIN FOR GROWTH AND FERTILITY 2"/>
    <property type="match status" value="1"/>
</dbReference>